<protein>
    <submittedName>
        <fullName evidence="1">Uncharacterized protein</fullName>
    </submittedName>
</protein>
<dbReference type="RefSeq" id="WP_212392837.1">
    <property type="nucleotide sequence ID" value="NZ_JAFCJH010000001.1"/>
</dbReference>
<proteinExistence type="predicted"/>
<evidence type="ECO:0000313" key="2">
    <source>
        <dbReference type="Proteomes" id="UP001315278"/>
    </source>
</evidence>
<sequence length="52" mass="5919">MDKPMRCQCGRTRTIVLDRHFRTALVCLACDEVERAGPAEPVKSEEEALTER</sequence>
<reference evidence="2" key="1">
    <citation type="journal article" date="2021" name="ISME J.">
        <title>Evolutionary origin and ecological implication of a unique nif island in free-living Bradyrhizobium lineages.</title>
        <authorList>
            <person name="Tao J."/>
        </authorList>
    </citation>
    <scope>NUCLEOTIDE SEQUENCE [LARGE SCALE GENOMIC DNA]</scope>
    <source>
        <strain evidence="2">SZCCT0434</strain>
    </source>
</reference>
<keyword evidence="2" id="KW-1185">Reference proteome</keyword>
<name>A0ABS5FB75_9BRAD</name>
<comment type="caution">
    <text evidence="1">The sequence shown here is derived from an EMBL/GenBank/DDBJ whole genome shotgun (WGS) entry which is preliminary data.</text>
</comment>
<accession>A0ABS5FB75</accession>
<gene>
    <name evidence="1" type="ORF">JQ615_01355</name>
</gene>
<evidence type="ECO:0000313" key="1">
    <source>
        <dbReference type="EMBL" id="MBR0794028.1"/>
    </source>
</evidence>
<organism evidence="1 2">
    <name type="scientific">Bradyrhizobium jicamae</name>
    <dbReference type="NCBI Taxonomy" id="280332"/>
    <lineage>
        <taxon>Bacteria</taxon>
        <taxon>Pseudomonadati</taxon>
        <taxon>Pseudomonadota</taxon>
        <taxon>Alphaproteobacteria</taxon>
        <taxon>Hyphomicrobiales</taxon>
        <taxon>Nitrobacteraceae</taxon>
        <taxon>Bradyrhizobium</taxon>
    </lineage>
</organism>
<dbReference type="Proteomes" id="UP001315278">
    <property type="component" value="Unassembled WGS sequence"/>
</dbReference>
<dbReference type="EMBL" id="JAFCJH010000001">
    <property type="protein sequence ID" value="MBR0794028.1"/>
    <property type="molecule type" value="Genomic_DNA"/>
</dbReference>